<dbReference type="SUPFAM" id="SSF51905">
    <property type="entry name" value="FAD/NAD(P)-binding domain"/>
    <property type="match status" value="1"/>
</dbReference>
<dbReference type="PIRSF" id="PIRSF000137">
    <property type="entry name" value="Alcohol_oxidase"/>
    <property type="match status" value="1"/>
</dbReference>
<evidence type="ECO:0000259" key="17">
    <source>
        <dbReference type="Pfam" id="PF05199"/>
    </source>
</evidence>
<evidence type="ECO:0000256" key="1">
    <source>
        <dbReference type="ARBA" id="ARBA00001147"/>
    </source>
</evidence>
<comment type="subunit">
    <text evidence="4">Monomer.</text>
</comment>
<evidence type="ECO:0000256" key="5">
    <source>
        <dbReference type="ARBA" id="ARBA00013074"/>
    </source>
</evidence>
<dbReference type="OMA" id="NWASPIS"/>
<evidence type="ECO:0000256" key="13">
    <source>
        <dbReference type="PIRSR" id="PIRSR000137-2"/>
    </source>
</evidence>
<feature type="domain" description="Glucose-methanol-choline oxidoreductase C-terminal" evidence="17">
    <location>
        <begin position="392"/>
        <end position="533"/>
    </location>
</feature>
<feature type="binding site" evidence="13">
    <location>
        <position position="244"/>
    </location>
    <ligand>
        <name>FAD</name>
        <dbReference type="ChEBI" id="CHEBI:57692"/>
    </ligand>
</feature>
<dbReference type="AlphaFoldDB" id="A0A5E4FKE1"/>
<feature type="disulfide bond" evidence="14">
    <location>
        <begin position="426"/>
        <end position="477"/>
    </location>
</feature>
<accession>A0A5E4FKE1</accession>
<dbReference type="Gramene" id="VVA28644">
    <property type="protein sequence ID" value="VVA28644"/>
    <property type="gene ID" value="Prudul26B008644"/>
</dbReference>
<dbReference type="Gene3D" id="3.50.50.60">
    <property type="entry name" value="FAD/NAD(P)-binding domain"/>
    <property type="match status" value="1"/>
</dbReference>
<evidence type="ECO:0000256" key="3">
    <source>
        <dbReference type="ARBA" id="ARBA00010790"/>
    </source>
</evidence>
<keyword evidence="8 13" id="KW-0274">FAD</keyword>
<dbReference type="GO" id="GO:0046593">
    <property type="term" value="F:mandelonitrile lyase activity"/>
    <property type="evidence" value="ECO:0007669"/>
    <property type="project" value="UniProtKB-EC"/>
</dbReference>
<keyword evidence="6" id="KW-0285">Flavoprotein</keyword>
<feature type="active site" description="Proton donor" evidence="12">
    <location>
        <position position="486"/>
    </location>
</feature>
<evidence type="ECO:0000256" key="15">
    <source>
        <dbReference type="SAM" id="SignalP"/>
    </source>
</evidence>
<protein>
    <recommendedName>
        <fullName evidence="5">(R)-mandelonitrile lyase</fullName>
        <ecNumber evidence="5">4.1.2.10</ecNumber>
    </recommendedName>
</protein>
<evidence type="ECO:0000256" key="14">
    <source>
        <dbReference type="PIRSR" id="PIRSR000137-3"/>
    </source>
</evidence>
<evidence type="ECO:0000256" key="10">
    <source>
        <dbReference type="ARBA" id="ARBA00023180"/>
    </source>
</evidence>
<feature type="binding site" evidence="13">
    <location>
        <begin position="63"/>
        <end position="64"/>
    </location>
    <ligand>
        <name>FAD</name>
        <dbReference type="ChEBI" id="CHEBI:57692"/>
    </ligand>
</feature>
<keyword evidence="11 18" id="KW-0456">Lyase</keyword>
<evidence type="ECO:0000256" key="4">
    <source>
        <dbReference type="ARBA" id="ARBA00011245"/>
    </source>
</evidence>
<feature type="domain" description="Glucose-methanol-choline oxidoreductase N-terminal" evidence="16">
    <location>
        <begin position="54"/>
        <end position="321"/>
    </location>
</feature>
<gene>
    <name evidence="18" type="ORF">ALMOND_2B008644</name>
</gene>
<evidence type="ECO:0000256" key="2">
    <source>
        <dbReference type="ARBA" id="ARBA00001974"/>
    </source>
</evidence>
<feature type="binding site" evidence="13">
    <location>
        <position position="129"/>
    </location>
    <ligand>
        <name>FAD</name>
        <dbReference type="ChEBI" id="CHEBI:57692"/>
    </ligand>
</feature>
<evidence type="ECO:0000313" key="18">
    <source>
        <dbReference type="EMBL" id="VVA28644.1"/>
    </source>
</evidence>
<dbReference type="Gene3D" id="3.30.410.40">
    <property type="match status" value="1"/>
</dbReference>
<feature type="binding site" evidence="13">
    <location>
        <begin position="82"/>
        <end position="83"/>
    </location>
    <ligand>
        <name>FAD</name>
        <dbReference type="ChEBI" id="CHEBI:57692"/>
    </ligand>
</feature>
<dbReference type="Proteomes" id="UP000327085">
    <property type="component" value="Chromosome 1"/>
</dbReference>
<evidence type="ECO:0000259" key="16">
    <source>
        <dbReference type="Pfam" id="PF00732"/>
    </source>
</evidence>
<dbReference type="Pfam" id="PF05199">
    <property type="entry name" value="GMC_oxred_C"/>
    <property type="match status" value="1"/>
</dbReference>
<dbReference type="EC" id="4.1.2.10" evidence="5"/>
<dbReference type="InParanoid" id="A0A5E4FKE1"/>
<comment type="catalytic activity">
    <reaction evidence="1">
        <text>(R)-mandelonitrile = benzaldehyde + hydrogen cyanide</text>
        <dbReference type="Rhea" id="RHEA:18313"/>
        <dbReference type="ChEBI" id="CHEBI:17169"/>
        <dbReference type="ChEBI" id="CHEBI:18407"/>
        <dbReference type="ChEBI" id="CHEBI:18450"/>
        <dbReference type="EC" id="4.1.2.10"/>
    </reaction>
</comment>
<feature type="active site" description="Proton acceptor" evidence="12">
    <location>
        <position position="524"/>
    </location>
</feature>
<name>A0A5E4FKE1_PRUDU</name>
<comment type="similarity">
    <text evidence="3">Belongs to the GMC oxidoreductase family.</text>
</comment>
<sequence length="603" mass="67250">MEKSTMSAILLVLHLLFVHLQYSGVHSLANSHPHDFRYLKFVYNATDRRLEGSYDYIVVGGGTSGCPLAATLSAKYKVLLLERGSLPIDYPNTSTSSGFAANLQQEDDGKTPVERFVSLDGIDNVRGRVLGGTSTISAGTYARANASFYSESGVNWDLNLVNKAYQWVEDSLVVKPKSQSWQSVIGKAYLETGFLPDNGFSLDHKEGTRLTGSIFDNNGTRHASDELLSKGNPKNLRVAVHASVEKILFSSNKSSLSAIGVIYRDSYGRPHRAFVRGKGEVILSAGTIGTAHLLLLSGVGPKSQLLSQRIPVVRHHPHVGQFVYDNPRNFINILPPYPIEASIVTVIGVRSEYYQISLSSLPLEKPAYSLFPASYPLPNSTFAHIVSQVPGPLSYGSVTLKSSFNVKIPPNVRFNYFSNPTDLALCVKGMKKLGEVLRTKTLRPYKARNVPGIEGFNYLGAPLPKNQNDDKAFQRFCRDNFATYWHYHGGSLVGKVLDDRFRVKGIKALRVVDASTFPYEPNSHPMGFYMMLGRYVALQIQRENSVKCKGFWRIDNAKLVEENNVSDNEEQKKWREWVDKDLVPVLKLNMYRTAREALESYHP</sequence>
<evidence type="ECO:0000256" key="11">
    <source>
        <dbReference type="ARBA" id="ARBA00023239"/>
    </source>
</evidence>
<reference evidence="19" key="1">
    <citation type="journal article" date="2020" name="Plant J.">
        <title>Transposons played a major role in the diversification between the closely related almond and peach genomes: results from the almond genome sequence.</title>
        <authorList>
            <person name="Alioto T."/>
            <person name="Alexiou K.G."/>
            <person name="Bardil A."/>
            <person name="Barteri F."/>
            <person name="Castanera R."/>
            <person name="Cruz F."/>
            <person name="Dhingra A."/>
            <person name="Duval H."/>
            <person name="Fernandez I Marti A."/>
            <person name="Frias L."/>
            <person name="Galan B."/>
            <person name="Garcia J.L."/>
            <person name="Howad W."/>
            <person name="Gomez-Garrido J."/>
            <person name="Gut M."/>
            <person name="Julca I."/>
            <person name="Morata J."/>
            <person name="Puigdomenech P."/>
            <person name="Ribeca P."/>
            <person name="Rubio Cabetas M.J."/>
            <person name="Vlasova A."/>
            <person name="Wirthensohn M."/>
            <person name="Garcia-Mas J."/>
            <person name="Gabaldon T."/>
            <person name="Casacuberta J.M."/>
            <person name="Arus P."/>
        </authorList>
    </citation>
    <scope>NUCLEOTIDE SEQUENCE [LARGE SCALE GENOMIC DNA]</scope>
    <source>
        <strain evidence="19">cv. Texas</strain>
    </source>
</reference>
<dbReference type="InterPro" id="IPR051871">
    <property type="entry name" value="GMC_Oxidoreductase-Related"/>
</dbReference>
<dbReference type="GO" id="GO:0016614">
    <property type="term" value="F:oxidoreductase activity, acting on CH-OH group of donors"/>
    <property type="evidence" value="ECO:0007669"/>
    <property type="project" value="InterPro"/>
</dbReference>
<feature type="binding site" evidence="13">
    <location>
        <position position="133"/>
    </location>
    <ligand>
        <name>FAD</name>
        <dbReference type="ChEBI" id="CHEBI:57692"/>
    </ligand>
</feature>
<evidence type="ECO:0000256" key="7">
    <source>
        <dbReference type="ARBA" id="ARBA00022729"/>
    </source>
</evidence>
<evidence type="ECO:0000256" key="8">
    <source>
        <dbReference type="ARBA" id="ARBA00022827"/>
    </source>
</evidence>
<dbReference type="FunCoup" id="A0A5E4FKE1">
    <property type="interactions" value="287"/>
</dbReference>
<dbReference type="EMBL" id="CABIKO010000147">
    <property type="protein sequence ID" value="VVA28644.1"/>
    <property type="molecule type" value="Genomic_DNA"/>
</dbReference>
<feature type="signal peptide" evidence="15">
    <location>
        <begin position="1"/>
        <end position="27"/>
    </location>
</feature>
<dbReference type="InterPro" id="IPR000172">
    <property type="entry name" value="GMC_OxRdtase_N"/>
</dbReference>
<feature type="binding site" evidence="13">
    <location>
        <position position="484"/>
    </location>
    <ligand>
        <name>substrate</name>
    </ligand>
</feature>
<evidence type="ECO:0000256" key="9">
    <source>
        <dbReference type="ARBA" id="ARBA00023157"/>
    </source>
</evidence>
<dbReference type="PANTHER" id="PTHR45968:SF23">
    <property type="entry name" value="GLUCOSE-METHANOL-CHOLINE OXIDOREDUCTASE N-TERMINAL DOMAIN-CONTAINING PROTEIN"/>
    <property type="match status" value="1"/>
</dbReference>
<keyword evidence="7 15" id="KW-0732">Signal</keyword>
<evidence type="ECO:0000313" key="19">
    <source>
        <dbReference type="Proteomes" id="UP000327085"/>
    </source>
</evidence>
<evidence type="ECO:0000256" key="6">
    <source>
        <dbReference type="ARBA" id="ARBA00022630"/>
    </source>
</evidence>
<dbReference type="InterPro" id="IPR036188">
    <property type="entry name" value="FAD/NAD-bd_sf"/>
</dbReference>
<keyword evidence="9 14" id="KW-1015">Disulfide bond</keyword>
<feature type="binding site" evidence="13">
    <location>
        <begin position="485"/>
        <end position="486"/>
    </location>
    <ligand>
        <name>FAD</name>
        <dbReference type="ChEBI" id="CHEBI:57692"/>
    </ligand>
</feature>
<dbReference type="GO" id="GO:0050660">
    <property type="term" value="F:flavin adenine dinucleotide binding"/>
    <property type="evidence" value="ECO:0007669"/>
    <property type="project" value="InterPro"/>
</dbReference>
<dbReference type="InterPro" id="IPR012132">
    <property type="entry name" value="GMC_OxRdtase"/>
</dbReference>
<proteinExistence type="inferred from homology"/>
<dbReference type="SUPFAM" id="SSF54373">
    <property type="entry name" value="FAD-linked reductases, C-terminal domain"/>
    <property type="match status" value="1"/>
</dbReference>
<comment type="cofactor">
    <cofactor evidence="2 13">
        <name>FAD</name>
        <dbReference type="ChEBI" id="CHEBI:57692"/>
    </cofactor>
</comment>
<evidence type="ECO:0000256" key="12">
    <source>
        <dbReference type="PIRSR" id="PIRSR000137-1"/>
    </source>
</evidence>
<organism evidence="18 19">
    <name type="scientific">Prunus dulcis</name>
    <name type="common">Almond</name>
    <name type="synonym">Amygdalus dulcis</name>
    <dbReference type="NCBI Taxonomy" id="3755"/>
    <lineage>
        <taxon>Eukaryota</taxon>
        <taxon>Viridiplantae</taxon>
        <taxon>Streptophyta</taxon>
        <taxon>Embryophyta</taxon>
        <taxon>Tracheophyta</taxon>
        <taxon>Spermatophyta</taxon>
        <taxon>Magnoliopsida</taxon>
        <taxon>eudicotyledons</taxon>
        <taxon>Gunneridae</taxon>
        <taxon>Pentapetalae</taxon>
        <taxon>rosids</taxon>
        <taxon>fabids</taxon>
        <taxon>Rosales</taxon>
        <taxon>Rosaceae</taxon>
        <taxon>Amygdaloideae</taxon>
        <taxon>Amygdaleae</taxon>
        <taxon>Prunus</taxon>
    </lineage>
</organism>
<dbReference type="PANTHER" id="PTHR45968">
    <property type="entry name" value="OSJNBA0019K04.7 PROTEIN"/>
    <property type="match status" value="1"/>
</dbReference>
<keyword evidence="10" id="KW-0325">Glycoprotein</keyword>
<dbReference type="InterPro" id="IPR007867">
    <property type="entry name" value="GMC_OxRtase_C"/>
</dbReference>
<dbReference type="Pfam" id="PF00732">
    <property type="entry name" value="GMC_oxred_N"/>
    <property type="match status" value="1"/>
</dbReference>
<dbReference type="Gene3D" id="1.20.1050.10">
    <property type="match status" value="1"/>
</dbReference>
<feature type="chain" id="PRO_5022985349" description="(R)-mandelonitrile lyase" evidence="15">
    <location>
        <begin position="28"/>
        <end position="603"/>
    </location>
</feature>